<dbReference type="PANTHER" id="PTHR19303:SF74">
    <property type="entry name" value="POGO TRANSPOSABLE ELEMENT WITH KRAB DOMAIN"/>
    <property type="match status" value="1"/>
</dbReference>
<gene>
    <name evidence="4" type="ORF">MAN_10844</name>
</gene>
<dbReference type="AlphaFoldDB" id="A0A0B4F011"/>
<feature type="region of interest" description="Disordered" evidence="2">
    <location>
        <begin position="220"/>
        <end position="252"/>
    </location>
</feature>
<feature type="non-terminal residue" evidence="4">
    <location>
        <position position="1"/>
    </location>
</feature>
<dbReference type="EMBL" id="AZNF01000035">
    <property type="protein sequence ID" value="KID59211.1"/>
    <property type="molecule type" value="Genomic_DNA"/>
</dbReference>
<sequence>MDEIEEVRRLLREEQRLREEERRQREQERKEERRRLEEEQRRREEEQRRREEEQRRREEAEELAKSSLPLTLQQYLEACHSLDVSVDVVTDRSLTTQGDTTNPTGRIFPRRIIPWVDFPQRQQEIWERLSISPGFSSQTVFPSQHQLSYVESILQPISSEIGLRHFERDVVENAVQKLVDETYKDPNLREGLDLKGTVTFESHTNLGERSDSVLQSMERMSISENDTRSLPSASSKARGQKPRRRAKGKGNRADQFCIYRTSEGRNIPTIAIEYKAPHKLSVDEITTGLNSEIRPERDVINMECQGFTFNARALTAAVVTQLFSYMIGKGIRYGYFCTGQAFGFLNIPDDPSTVYCAVCVPKQDVMDDDENRLHRTAAAQVFAFLVQALLATPPAESWHDDAEKLGRWVVEYEDILSKIPPSERKGKVPRASPYKPQRWKGFTRSPIRTRSRCQPLDTQPARSADEDDYDPPSPTPNLSGMGKKQGQLAKTHSSGGGKGGQRTQRQIRQQQPQQRGQTQPQIEDRVYCTQRCLLGLAHGGPIDEDCPNVHYHGRVHIPQNRFLRLIRAQLARDRGPDADCVSLYLSGSRGALFKVRLSSYGYTFVAKGMESFDQKFLAHESQIYCRLQPIQGKHVPSCLTKQQERDLIAYIHKLSSRGIPPTLSMVKNFAQDIAKIKVGKDWPYSFVRRNRAELGCIWFDGLDAARKRADNASRYKDYFELIRTKIEKYNILPCNTYNVDEKGFLLGMINRTKRVFTLSVKKQGKLLGASQDGNRCWITFLACVCQDMTSLSNDIPPSVEEASRSTWTPLCKPGQVQDSWLAEFDPEHQSAFFTTSETGWTNHELGKQWLIGVFDRFTKAKARNGRDYRLLITDGHSSHVNMDFLEWCDQHRIIIAVFPPHSTHRLQPLDVSLFSPLSTAYSNQLIQWTAKTQGLMSLSKREFWTLFWHAFQTSFSAENIASEDNSDTGGDSAESLALQQPSARDLRRLVDKVIDESATNRDHNSRKLKSTLESIQSEVELLRYENQGLRETISYEKKRRQRGKALKDLLFDRADPNSAQVFSPEKVAQARIKKAEMHAQRREETLKKEMQKIQRQKKAAEQKALTLERRRQRAAELEQKRQAKEVRQQEKEANRQIRGDLKC</sequence>
<dbReference type="InterPro" id="IPR004875">
    <property type="entry name" value="DDE_SF_endonuclease_dom"/>
</dbReference>
<evidence type="ECO:0000313" key="5">
    <source>
        <dbReference type="Proteomes" id="UP000031186"/>
    </source>
</evidence>
<feature type="region of interest" description="Disordered" evidence="2">
    <location>
        <begin position="961"/>
        <end position="980"/>
    </location>
</feature>
<evidence type="ECO:0000259" key="3">
    <source>
        <dbReference type="PROSITE" id="PS51253"/>
    </source>
</evidence>
<dbReference type="VEuPathDB" id="FungiDB:MAN_10844"/>
<dbReference type="HOGENOM" id="CLU_008810_0_0_1"/>
<feature type="region of interest" description="Disordered" evidence="2">
    <location>
        <begin position="420"/>
        <end position="522"/>
    </location>
</feature>
<dbReference type="Proteomes" id="UP000031186">
    <property type="component" value="Unassembled WGS sequence"/>
</dbReference>
<feature type="compositionally biased region" description="Low complexity" evidence="2">
    <location>
        <begin position="501"/>
        <end position="521"/>
    </location>
</feature>
<accession>A0A0B4F011</accession>
<dbReference type="GO" id="GO:0005634">
    <property type="term" value="C:nucleus"/>
    <property type="evidence" value="ECO:0007669"/>
    <property type="project" value="TreeGrafter"/>
</dbReference>
<organism evidence="4 5">
    <name type="scientific">Metarhizium anisopliae (strain ARSEF 549)</name>
    <dbReference type="NCBI Taxonomy" id="3151832"/>
    <lineage>
        <taxon>Eukaryota</taxon>
        <taxon>Fungi</taxon>
        <taxon>Dikarya</taxon>
        <taxon>Ascomycota</taxon>
        <taxon>Pezizomycotina</taxon>
        <taxon>Sordariomycetes</taxon>
        <taxon>Hypocreomycetidae</taxon>
        <taxon>Hypocreales</taxon>
        <taxon>Clavicipitaceae</taxon>
        <taxon>Metarhizium</taxon>
    </lineage>
</organism>
<dbReference type="InterPro" id="IPR050863">
    <property type="entry name" value="CenT-Element_Derived"/>
</dbReference>
<feature type="compositionally biased region" description="Polar residues" evidence="2">
    <location>
        <begin position="222"/>
        <end position="237"/>
    </location>
</feature>
<comment type="caution">
    <text evidence="4">The sequence shown here is derived from an EMBL/GenBank/DDBJ whole genome shotgun (WGS) entry which is preliminary data.</text>
</comment>
<protein>
    <submittedName>
        <fullName evidence="4">DDE superfamily endonuclease, CENP-B-like protein</fullName>
    </submittedName>
</protein>
<dbReference type="OrthoDB" id="5097686at2759"/>
<dbReference type="PROSITE" id="PS51253">
    <property type="entry name" value="HTH_CENPB"/>
    <property type="match status" value="1"/>
</dbReference>
<feature type="region of interest" description="Disordered" evidence="2">
    <location>
        <begin position="1077"/>
        <end position="1143"/>
    </location>
</feature>
<dbReference type="Pfam" id="PF03221">
    <property type="entry name" value="HTH_Tnp_Tc5"/>
    <property type="match status" value="1"/>
</dbReference>
<reference evidence="4 5" key="1">
    <citation type="journal article" date="2014" name="Proc. Natl. Acad. Sci. U.S.A.">
        <title>Trajectory and genomic determinants of fungal-pathogen speciation and host adaptation.</title>
        <authorList>
            <person name="Hu X."/>
            <person name="Xiao G."/>
            <person name="Zheng P."/>
            <person name="Shang Y."/>
            <person name="Su Y."/>
            <person name="Zhang X."/>
            <person name="Liu X."/>
            <person name="Zhan S."/>
            <person name="St Leger R.J."/>
            <person name="Wang C."/>
        </authorList>
    </citation>
    <scope>NUCLEOTIDE SEQUENCE [LARGE SCALE GENOMIC DNA]</scope>
    <source>
        <strain evidence="4 5">ARSEF 549</strain>
    </source>
</reference>
<evidence type="ECO:0000256" key="1">
    <source>
        <dbReference type="ARBA" id="ARBA00023125"/>
    </source>
</evidence>
<dbReference type="PANTHER" id="PTHR19303">
    <property type="entry name" value="TRANSPOSON"/>
    <property type="match status" value="1"/>
</dbReference>
<keyword evidence="5" id="KW-1185">Reference proteome</keyword>
<dbReference type="GO" id="GO:0003677">
    <property type="term" value="F:DNA binding"/>
    <property type="evidence" value="ECO:0007669"/>
    <property type="project" value="UniProtKB-KW"/>
</dbReference>
<name>A0A0B4F011_METAF</name>
<keyword evidence="1" id="KW-0238">DNA-binding</keyword>
<feature type="region of interest" description="Disordered" evidence="2">
    <location>
        <begin position="18"/>
        <end position="63"/>
    </location>
</feature>
<dbReference type="Pfam" id="PF03184">
    <property type="entry name" value="DDE_1"/>
    <property type="match status" value="1"/>
</dbReference>
<evidence type="ECO:0000256" key="2">
    <source>
        <dbReference type="SAM" id="MobiDB-lite"/>
    </source>
</evidence>
<dbReference type="InterPro" id="IPR006600">
    <property type="entry name" value="HTH_CenpB_DNA-bd_dom"/>
</dbReference>
<feature type="compositionally biased region" description="Basic residues" evidence="2">
    <location>
        <begin position="238"/>
        <end position="250"/>
    </location>
</feature>
<feature type="domain" description="HTH CENPB-type" evidence="3">
    <location>
        <begin position="631"/>
        <end position="696"/>
    </location>
</feature>
<evidence type="ECO:0000313" key="4">
    <source>
        <dbReference type="EMBL" id="KID59211.1"/>
    </source>
</evidence>
<proteinExistence type="predicted"/>